<dbReference type="CDD" id="cd02524">
    <property type="entry name" value="G1P_cytidylyltransferase"/>
    <property type="match status" value="1"/>
</dbReference>
<protein>
    <submittedName>
        <fullName evidence="2">Glucose-1-phosphate cytidylyltransferase</fullName>
        <ecNumber evidence="2">2.7.7.33</ecNumber>
    </submittedName>
</protein>
<dbReference type="Gene3D" id="3.90.550.10">
    <property type="entry name" value="Spore Coat Polysaccharide Biosynthesis Protein SpsA, Chain A"/>
    <property type="match status" value="1"/>
</dbReference>
<dbReference type="InterPro" id="IPR046981">
    <property type="entry name" value="G1P_cyt_trans"/>
</dbReference>
<dbReference type="EC" id="2.7.7.33" evidence="2"/>
<accession>A0ABD7DLQ6</accession>
<sequence length="261" mass="30455">MKVVILCGGFGTRMQSHKDNIPKPMITIGDKPILWHIMKYYSSWGHNEFILCLGYQGWKIKEYFMNYKLINSDFSISLNQPNDIQYHNRLSEEDWKITMVETGLDSMTGSRIKQIQKYIGDDSTFMLTYGDGVCNLNINRQLDFHHSHGKILTVTGISRTGQYGELQCDSEGHVTEFQEKPQVADAKISGGYFICNRGIFEYLDNDKELVFEKEPLQKLMGNKQMMVYNHSDFWGSMDTYKDQLTLNQMYENMEAPWKLWN</sequence>
<dbReference type="GO" id="GO:0047343">
    <property type="term" value="F:glucose-1-phosphate cytidylyltransferase activity"/>
    <property type="evidence" value="ECO:0007669"/>
    <property type="project" value="UniProtKB-EC"/>
</dbReference>
<reference evidence="2 3" key="1">
    <citation type="submission" date="2021-02" db="EMBL/GenBank/DDBJ databases">
        <title>Bacillus cereus VKM B-370.</title>
        <authorList>
            <person name="Kazantseva O.A."/>
            <person name="Piligrimova E.G."/>
            <person name="Buzikov R.M."/>
            <person name="Shadrin A.M."/>
        </authorList>
    </citation>
    <scope>NUCLEOTIDE SEQUENCE [LARGE SCALE GENOMIC DNA]</scope>
    <source>
        <strain evidence="2 3">VKM B-370</strain>
    </source>
</reference>
<dbReference type="PANTHER" id="PTHR47183:SF2">
    <property type="entry name" value="GLUCOSE-1-PHOSPHATE CYTIDYLYLTRANSFERASE-RELATED"/>
    <property type="match status" value="1"/>
</dbReference>
<organism evidence="2 3">
    <name type="scientific">Bacillus cereus</name>
    <dbReference type="NCBI Taxonomy" id="1396"/>
    <lineage>
        <taxon>Bacteria</taxon>
        <taxon>Bacillati</taxon>
        <taxon>Bacillota</taxon>
        <taxon>Bacilli</taxon>
        <taxon>Bacillales</taxon>
        <taxon>Bacillaceae</taxon>
        <taxon>Bacillus</taxon>
        <taxon>Bacillus cereus group</taxon>
    </lineage>
</organism>
<dbReference type="InterPro" id="IPR005835">
    <property type="entry name" value="NTP_transferase_dom"/>
</dbReference>
<dbReference type="InterPro" id="IPR029044">
    <property type="entry name" value="Nucleotide-diphossugar_trans"/>
</dbReference>
<name>A0ABD7DLQ6_BACCE</name>
<feature type="domain" description="Nucleotidyl transferase" evidence="1">
    <location>
        <begin position="2"/>
        <end position="235"/>
    </location>
</feature>
<evidence type="ECO:0000259" key="1">
    <source>
        <dbReference type="Pfam" id="PF00483"/>
    </source>
</evidence>
<proteinExistence type="predicted"/>
<dbReference type="RefSeq" id="WP_000869622.1">
    <property type="nucleotide sequence ID" value="NZ_CP070339.1"/>
</dbReference>
<dbReference type="Pfam" id="PF00483">
    <property type="entry name" value="NTP_transferase"/>
    <property type="match status" value="1"/>
</dbReference>
<evidence type="ECO:0000313" key="2">
    <source>
        <dbReference type="EMBL" id="QRY17593.1"/>
    </source>
</evidence>
<dbReference type="Proteomes" id="UP000663613">
    <property type="component" value="Chromosome"/>
</dbReference>
<dbReference type="EMBL" id="CP070339">
    <property type="protein sequence ID" value="QRY17593.1"/>
    <property type="molecule type" value="Genomic_DNA"/>
</dbReference>
<keyword evidence="2" id="KW-0808">Transferase</keyword>
<keyword evidence="2" id="KW-0548">Nucleotidyltransferase</keyword>
<evidence type="ECO:0000313" key="3">
    <source>
        <dbReference type="Proteomes" id="UP000663613"/>
    </source>
</evidence>
<dbReference type="InterPro" id="IPR013446">
    <property type="entry name" value="G1P_cyt_trans-like"/>
</dbReference>
<dbReference type="PANTHER" id="PTHR47183">
    <property type="entry name" value="GLUCOSE-1-PHOSPHATE CYTIDYLYLTRANSFERASE-RELATED"/>
    <property type="match status" value="1"/>
</dbReference>
<gene>
    <name evidence="2" type="primary">rfbF</name>
    <name evidence="2" type="ORF">JTF64_10210</name>
</gene>
<dbReference type="SUPFAM" id="SSF53448">
    <property type="entry name" value="Nucleotide-diphospho-sugar transferases"/>
    <property type="match status" value="1"/>
</dbReference>
<dbReference type="NCBIfam" id="TIGR02623">
    <property type="entry name" value="G1P_cyt_trans"/>
    <property type="match status" value="1"/>
</dbReference>
<dbReference type="AlphaFoldDB" id="A0ABD7DLQ6"/>